<organism evidence="1 2">
    <name type="scientific">Natrinema salaciae</name>
    <dbReference type="NCBI Taxonomy" id="1186196"/>
    <lineage>
        <taxon>Archaea</taxon>
        <taxon>Methanobacteriati</taxon>
        <taxon>Methanobacteriota</taxon>
        <taxon>Stenosarchaea group</taxon>
        <taxon>Halobacteria</taxon>
        <taxon>Halobacteriales</taxon>
        <taxon>Natrialbaceae</taxon>
        <taxon>Natrinema</taxon>
    </lineage>
</organism>
<dbReference type="AlphaFoldDB" id="A0A1H9R2K6"/>
<protein>
    <submittedName>
        <fullName evidence="1">Uncharacterized protein</fullName>
    </submittedName>
</protein>
<proteinExistence type="predicted"/>
<dbReference type="Proteomes" id="UP000199114">
    <property type="component" value="Unassembled WGS sequence"/>
</dbReference>
<accession>A0A1H9R2K6</accession>
<dbReference type="EMBL" id="FOFD01000007">
    <property type="protein sequence ID" value="SER66289.1"/>
    <property type="molecule type" value="Genomic_DNA"/>
</dbReference>
<evidence type="ECO:0000313" key="2">
    <source>
        <dbReference type="Proteomes" id="UP000199114"/>
    </source>
</evidence>
<keyword evidence="2" id="KW-1185">Reference proteome</keyword>
<evidence type="ECO:0000313" key="1">
    <source>
        <dbReference type="EMBL" id="SER66289.1"/>
    </source>
</evidence>
<sequence length="42" mass="4770">MYVVHFAYVLTASTVSAKPVLEDYNKKYIGLSENCMRVGQRS</sequence>
<reference evidence="2" key="1">
    <citation type="submission" date="2016-10" db="EMBL/GenBank/DDBJ databases">
        <authorList>
            <person name="Varghese N."/>
            <person name="Submissions S."/>
        </authorList>
    </citation>
    <scope>NUCLEOTIDE SEQUENCE [LARGE SCALE GENOMIC DNA]</scope>
    <source>
        <strain evidence="2">DSM 25055</strain>
    </source>
</reference>
<name>A0A1H9R2K6_9EURY</name>
<gene>
    <name evidence="1" type="ORF">SAMN04489841_4237</name>
</gene>